<dbReference type="STRING" id="58114.SAMN05216270_11327"/>
<accession>A0A1G7AA88</accession>
<proteinExistence type="predicted"/>
<evidence type="ECO:0000313" key="2">
    <source>
        <dbReference type="EMBL" id="SDE11729.1"/>
    </source>
</evidence>
<protein>
    <submittedName>
        <fullName evidence="2">Uncharacterized protein</fullName>
    </submittedName>
</protein>
<dbReference type="EMBL" id="FNAD01000013">
    <property type="protein sequence ID" value="SDE11729.1"/>
    <property type="molecule type" value="Genomic_DNA"/>
</dbReference>
<evidence type="ECO:0000256" key="1">
    <source>
        <dbReference type="SAM" id="MobiDB-lite"/>
    </source>
</evidence>
<gene>
    <name evidence="2" type="ORF">SAMN05216270_11327</name>
</gene>
<reference evidence="3" key="1">
    <citation type="submission" date="2016-10" db="EMBL/GenBank/DDBJ databases">
        <authorList>
            <person name="Varghese N."/>
            <person name="Submissions S."/>
        </authorList>
    </citation>
    <scope>NUCLEOTIDE SEQUENCE [LARGE SCALE GENOMIC DNA]</scope>
    <source>
        <strain evidence="3">CGMCC 4.3516</strain>
    </source>
</reference>
<organism evidence="2 3">
    <name type="scientific">Glycomyces harbinensis</name>
    <dbReference type="NCBI Taxonomy" id="58114"/>
    <lineage>
        <taxon>Bacteria</taxon>
        <taxon>Bacillati</taxon>
        <taxon>Actinomycetota</taxon>
        <taxon>Actinomycetes</taxon>
        <taxon>Glycomycetales</taxon>
        <taxon>Glycomycetaceae</taxon>
        <taxon>Glycomyces</taxon>
    </lineage>
</organism>
<feature type="compositionally biased region" description="Low complexity" evidence="1">
    <location>
        <begin position="26"/>
        <end position="54"/>
    </location>
</feature>
<dbReference type="Proteomes" id="UP000198949">
    <property type="component" value="Unassembled WGS sequence"/>
</dbReference>
<name>A0A1G7AA88_9ACTN</name>
<sequence>MVIGGLLAILAASGCGAEAEPDDASDSSSDPATAASPTPDASSPALPSPNTAASEEPEADEADYESCGDGECEVSFTDSVAFPLEGSDGEWTVEAAVEDDGVQVSLTDPDGMGGGGGLLYEPGCTLAIHADGGGSLSCAEAGEEPPGPEAGGYVVHLLELNGDTAVIEAILG</sequence>
<feature type="region of interest" description="Disordered" evidence="1">
    <location>
        <begin position="15"/>
        <end position="71"/>
    </location>
</feature>
<feature type="compositionally biased region" description="Acidic residues" evidence="1">
    <location>
        <begin position="55"/>
        <end position="71"/>
    </location>
</feature>
<dbReference type="AlphaFoldDB" id="A0A1G7AA88"/>
<keyword evidence="3" id="KW-1185">Reference proteome</keyword>
<evidence type="ECO:0000313" key="3">
    <source>
        <dbReference type="Proteomes" id="UP000198949"/>
    </source>
</evidence>